<evidence type="ECO:0000313" key="1">
    <source>
        <dbReference type="EMBL" id="RVX18940.1"/>
    </source>
</evidence>
<comment type="caution">
    <text evidence="1">The sequence shown here is derived from an EMBL/GenBank/DDBJ whole genome shotgun (WGS) entry which is preliminary data.</text>
</comment>
<accession>A0A438KCN3</accession>
<proteinExistence type="predicted"/>
<evidence type="ECO:0000313" key="2">
    <source>
        <dbReference type="Proteomes" id="UP000288805"/>
    </source>
</evidence>
<name>A0A438KCN3_VITVI</name>
<gene>
    <name evidence="1" type="ORF">CK203_006995</name>
</gene>
<dbReference type="AlphaFoldDB" id="A0A438KCN3"/>
<dbReference type="EMBL" id="QGNW01000010">
    <property type="protein sequence ID" value="RVX18940.1"/>
    <property type="molecule type" value="Genomic_DNA"/>
</dbReference>
<organism evidence="1 2">
    <name type="scientific">Vitis vinifera</name>
    <name type="common">Grape</name>
    <dbReference type="NCBI Taxonomy" id="29760"/>
    <lineage>
        <taxon>Eukaryota</taxon>
        <taxon>Viridiplantae</taxon>
        <taxon>Streptophyta</taxon>
        <taxon>Embryophyta</taxon>
        <taxon>Tracheophyta</taxon>
        <taxon>Spermatophyta</taxon>
        <taxon>Magnoliopsida</taxon>
        <taxon>eudicotyledons</taxon>
        <taxon>Gunneridae</taxon>
        <taxon>Pentapetalae</taxon>
        <taxon>rosids</taxon>
        <taxon>Vitales</taxon>
        <taxon>Vitaceae</taxon>
        <taxon>Viteae</taxon>
        <taxon>Vitis</taxon>
    </lineage>
</organism>
<protein>
    <submittedName>
        <fullName evidence="1">Uncharacterized protein</fullName>
    </submittedName>
</protein>
<dbReference type="Proteomes" id="UP000288805">
    <property type="component" value="Unassembled WGS sequence"/>
</dbReference>
<reference evidence="1 2" key="1">
    <citation type="journal article" date="2018" name="PLoS Genet.">
        <title>Population sequencing reveals clonal diversity and ancestral inbreeding in the grapevine cultivar Chardonnay.</title>
        <authorList>
            <person name="Roach M.J."/>
            <person name="Johnson D.L."/>
            <person name="Bohlmann J."/>
            <person name="van Vuuren H.J."/>
            <person name="Jones S.J."/>
            <person name="Pretorius I.S."/>
            <person name="Schmidt S.A."/>
            <person name="Borneman A.R."/>
        </authorList>
    </citation>
    <scope>NUCLEOTIDE SEQUENCE [LARGE SCALE GENOMIC DNA]</scope>
    <source>
        <strain evidence="2">cv. Chardonnay</strain>
        <tissue evidence="1">Leaf</tissue>
    </source>
</reference>
<sequence length="71" mass="7745">MDAVCYGPIPEGSFGKLRSLTVGDCKRLKSFISLPMEARKGSMGESSNGILGFDTGLLLHRKQCYPGVMYE</sequence>